<dbReference type="NCBIfam" id="TIGR01598">
    <property type="entry name" value="holin_phiLC3"/>
    <property type="match status" value="1"/>
</dbReference>
<keyword evidence="1" id="KW-1133">Transmembrane helix</keyword>
<evidence type="ECO:0000256" key="1">
    <source>
        <dbReference type="SAM" id="Phobius"/>
    </source>
</evidence>
<dbReference type="Proteomes" id="UP000033415">
    <property type="component" value="Unassembled WGS sequence"/>
</dbReference>
<accession>A0A081QD73</accession>
<dbReference type="PATRIC" id="fig|28037.100.peg.209"/>
<keyword evidence="1" id="KW-0472">Membrane</keyword>
<reference evidence="2 3" key="1">
    <citation type="submission" date="2015-02" db="EMBL/GenBank/DDBJ databases">
        <title>Evolution of amylase-binding proteins of oral streptococcal species.</title>
        <authorList>
            <person name="Haase E.M."/>
        </authorList>
    </citation>
    <scope>NUCLEOTIDE SEQUENCE [LARGE SCALE GENOMIC DNA]</scope>
    <source>
        <strain evidence="2 3">SK137</strain>
    </source>
</reference>
<evidence type="ECO:0000313" key="2">
    <source>
        <dbReference type="EMBL" id="KJQ69842.1"/>
    </source>
</evidence>
<dbReference type="RefSeq" id="WP_033686259.1">
    <property type="nucleotide sequence ID" value="NZ_JYGQ01000004.1"/>
</dbReference>
<organism evidence="2 3">
    <name type="scientific">Streptococcus mitis</name>
    <dbReference type="NCBI Taxonomy" id="28037"/>
    <lineage>
        <taxon>Bacteria</taxon>
        <taxon>Bacillati</taxon>
        <taxon>Bacillota</taxon>
        <taxon>Bacilli</taxon>
        <taxon>Lactobacillales</taxon>
        <taxon>Streptococcaceae</taxon>
        <taxon>Streptococcus</taxon>
        <taxon>Streptococcus mitis group</taxon>
    </lineage>
</organism>
<dbReference type="AlphaFoldDB" id="A0A081QD73"/>
<dbReference type="InterPro" id="IPR006485">
    <property type="entry name" value="Phage-like_holin"/>
</dbReference>
<dbReference type="EMBL" id="JYGQ01000004">
    <property type="protein sequence ID" value="KJQ69842.1"/>
    <property type="molecule type" value="Genomic_DNA"/>
</dbReference>
<feature type="transmembrane region" description="Helical" evidence="1">
    <location>
        <begin position="12"/>
        <end position="33"/>
    </location>
</feature>
<feature type="transmembrane region" description="Helical" evidence="1">
    <location>
        <begin position="45"/>
        <end position="62"/>
    </location>
</feature>
<evidence type="ECO:0000313" key="3">
    <source>
        <dbReference type="Proteomes" id="UP000033415"/>
    </source>
</evidence>
<comment type="caution">
    <text evidence="2">The sequence shown here is derived from an EMBL/GenBank/DDBJ whole genome shotgun (WGS) entry which is preliminary data.</text>
</comment>
<dbReference type="Pfam" id="PF04531">
    <property type="entry name" value="Phage_holin_1"/>
    <property type="match status" value="1"/>
</dbReference>
<sequence>MINWKLRLQNKFFWLTAVPAFLLVLQAGAAVFGYHLDLGDIGNKLILLVNAVFVFLTAIGLVNDPTTSGITDSTRALDYEKPSEE</sequence>
<protein>
    <submittedName>
        <fullName evidence="2">Bacteriophage holin</fullName>
    </submittedName>
</protein>
<keyword evidence="1" id="KW-0812">Transmembrane</keyword>
<gene>
    <name evidence="2" type="ORF">TZ91_01680</name>
</gene>
<proteinExistence type="predicted"/>
<name>A0A081QD73_STRMT</name>